<feature type="compositionally biased region" description="Low complexity" evidence="1">
    <location>
        <begin position="180"/>
        <end position="192"/>
    </location>
</feature>
<name>A0AAW2KDV1_9LAMI</name>
<accession>A0AAW2KDV1</accession>
<dbReference type="Gene3D" id="3.10.10.10">
    <property type="entry name" value="HIV Type 1 Reverse Transcriptase, subunit A, domain 1"/>
    <property type="match status" value="1"/>
</dbReference>
<protein>
    <submittedName>
        <fullName evidence="2">Uncharacterized protein</fullName>
    </submittedName>
</protein>
<dbReference type="AlphaFoldDB" id="A0AAW2KDV1"/>
<gene>
    <name evidence="2" type="ORF">Scaly_3014800</name>
</gene>
<feature type="region of interest" description="Disordered" evidence="1">
    <location>
        <begin position="179"/>
        <end position="200"/>
    </location>
</feature>
<dbReference type="InterPro" id="IPR032567">
    <property type="entry name" value="RTL1-rel"/>
</dbReference>
<comment type="caution">
    <text evidence="2">The sequence shown here is derived from an EMBL/GenBank/DDBJ whole genome shotgun (WGS) entry which is preliminary data.</text>
</comment>
<dbReference type="EMBL" id="JACGWM010000474">
    <property type="protein sequence ID" value="KAL0304668.1"/>
    <property type="molecule type" value="Genomic_DNA"/>
</dbReference>
<dbReference type="PANTHER" id="PTHR15503:SF45">
    <property type="entry name" value="RNA-DIRECTED DNA POLYMERASE HOMOLOG"/>
    <property type="match status" value="1"/>
</dbReference>
<sequence length="319" mass="35292">MGGLPPHKEVYFIVETVPRVAPISIALYRTTLVKLQELKKQVEELLGKVFIRPSTSPWEASVVFVKKKDDSNKTSILLFFGLHFFPESLAAAAAAGNPISESFPSSVIHGLPRRLTPASCGASVFAQLLKLRLQRLVMSIRCVGGGELHIRWLYYNNTLSSFNSTHRITIFTPFLHQHSPSKSSGSMSQPSRPKSPDDQTVENDAVVALTLRKGVLEVGSCILDGNADAVEFCPHESFYNVLAASTYVLQEGDRPSRSGCIMLFDVDAEAGQLELIQKVETAGFIACRALIQMVQKCMFFHVLVHRLELVCYIHGSRPF</sequence>
<dbReference type="InterPro" id="IPR043502">
    <property type="entry name" value="DNA/RNA_pol_sf"/>
</dbReference>
<dbReference type="PANTHER" id="PTHR15503">
    <property type="entry name" value="LDOC1 RELATED"/>
    <property type="match status" value="1"/>
</dbReference>
<organism evidence="2">
    <name type="scientific">Sesamum calycinum</name>
    <dbReference type="NCBI Taxonomy" id="2727403"/>
    <lineage>
        <taxon>Eukaryota</taxon>
        <taxon>Viridiplantae</taxon>
        <taxon>Streptophyta</taxon>
        <taxon>Embryophyta</taxon>
        <taxon>Tracheophyta</taxon>
        <taxon>Spermatophyta</taxon>
        <taxon>Magnoliopsida</taxon>
        <taxon>eudicotyledons</taxon>
        <taxon>Gunneridae</taxon>
        <taxon>Pentapetalae</taxon>
        <taxon>asterids</taxon>
        <taxon>lamiids</taxon>
        <taxon>Lamiales</taxon>
        <taxon>Pedaliaceae</taxon>
        <taxon>Sesamum</taxon>
    </lineage>
</organism>
<dbReference type="SUPFAM" id="SSF56672">
    <property type="entry name" value="DNA/RNA polymerases"/>
    <property type="match status" value="1"/>
</dbReference>
<reference evidence="2" key="2">
    <citation type="journal article" date="2024" name="Plant">
        <title>Genomic evolution and insights into agronomic trait innovations of Sesamum species.</title>
        <authorList>
            <person name="Miao H."/>
            <person name="Wang L."/>
            <person name="Qu L."/>
            <person name="Liu H."/>
            <person name="Sun Y."/>
            <person name="Le M."/>
            <person name="Wang Q."/>
            <person name="Wei S."/>
            <person name="Zheng Y."/>
            <person name="Lin W."/>
            <person name="Duan Y."/>
            <person name="Cao H."/>
            <person name="Xiong S."/>
            <person name="Wang X."/>
            <person name="Wei L."/>
            <person name="Li C."/>
            <person name="Ma Q."/>
            <person name="Ju M."/>
            <person name="Zhao R."/>
            <person name="Li G."/>
            <person name="Mu C."/>
            <person name="Tian Q."/>
            <person name="Mei H."/>
            <person name="Zhang T."/>
            <person name="Gao T."/>
            <person name="Zhang H."/>
        </authorList>
    </citation>
    <scope>NUCLEOTIDE SEQUENCE</scope>
    <source>
        <strain evidence="2">KEN8</strain>
    </source>
</reference>
<reference evidence="2" key="1">
    <citation type="submission" date="2020-06" db="EMBL/GenBank/DDBJ databases">
        <authorList>
            <person name="Li T."/>
            <person name="Hu X."/>
            <person name="Zhang T."/>
            <person name="Song X."/>
            <person name="Zhang H."/>
            <person name="Dai N."/>
            <person name="Sheng W."/>
            <person name="Hou X."/>
            <person name="Wei L."/>
        </authorList>
    </citation>
    <scope>NUCLEOTIDE SEQUENCE</scope>
    <source>
        <strain evidence="2">KEN8</strain>
        <tissue evidence="2">Leaf</tissue>
    </source>
</reference>
<proteinExistence type="predicted"/>
<evidence type="ECO:0000256" key="1">
    <source>
        <dbReference type="SAM" id="MobiDB-lite"/>
    </source>
</evidence>
<evidence type="ECO:0000313" key="2">
    <source>
        <dbReference type="EMBL" id="KAL0304668.1"/>
    </source>
</evidence>